<organism evidence="1 2">
    <name type="scientific">Nepenthes gracilis</name>
    <name type="common">Slender pitcher plant</name>
    <dbReference type="NCBI Taxonomy" id="150966"/>
    <lineage>
        <taxon>Eukaryota</taxon>
        <taxon>Viridiplantae</taxon>
        <taxon>Streptophyta</taxon>
        <taxon>Embryophyta</taxon>
        <taxon>Tracheophyta</taxon>
        <taxon>Spermatophyta</taxon>
        <taxon>Magnoliopsida</taxon>
        <taxon>eudicotyledons</taxon>
        <taxon>Gunneridae</taxon>
        <taxon>Pentapetalae</taxon>
        <taxon>Caryophyllales</taxon>
        <taxon>Nepenthaceae</taxon>
        <taxon>Nepenthes</taxon>
    </lineage>
</organism>
<dbReference type="PANTHER" id="PTHR33527">
    <property type="entry name" value="OS07G0274300 PROTEIN"/>
    <property type="match status" value="1"/>
</dbReference>
<dbReference type="Proteomes" id="UP001279734">
    <property type="component" value="Unassembled WGS sequence"/>
</dbReference>
<keyword evidence="2" id="KW-1185">Reference proteome</keyword>
<name>A0AAD3SHP4_NEPGR</name>
<dbReference type="AlphaFoldDB" id="A0AAD3SHP4"/>
<proteinExistence type="predicted"/>
<accession>A0AAD3SHP4</accession>
<dbReference type="PANTHER" id="PTHR33527:SF45">
    <property type="entry name" value="RRM DOMAIN-CONTAINING PROTEIN"/>
    <property type="match status" value="1"/>
</dbReference>
<sequence>MNPENMEITTMNTEAVTSDTMSTHSVLNPSAEAWDPKIVRGEEKDRTIFITFSNGYPLSDYQIRNFFNSKYGECVERIYIHRRDDPLMPPLFGKVIFLRRSIPLMLFGDQDEVHFTVDGMSLRCKKYKQRNHRD</sequence>
<gene>
    <name evidence="1" type="ORF">Nepgr_012680</name>
</gene>
<dbReference type="EMBL" id="BSYO01000010">
    <property type="protein sequence ID" value="GMH10839.1"/>
    <property type="molecule type" value="Genomic_DNA"/>
</dbReference>
<evidence type="ECO:0000313" key="1">
    <source>
        <dbReference type="EMBL" id="GMH10839.1"/>
    </source>
</evidence>
<comment type="caution">
    <text evidence="1">The sequence shown here is derived from an EMBL/GenBank/DDBJ whole genome shotgun (WGS) entry which is preliminary data.</text>
</comment>
<evidence type="ECO:0000313" key="2">
    <source>
        <dbReference type="Proteomes" id="UP001279734"/>
    </source>
</evidence>
<protein>
    <submittedName>
        <fullName evidence="1">Uncharacterized protein</fullName>
    </submittedName>
</protein>
<reference evidence="1" key="1">
    <citation type="submission" date="2023-05" db="EMBL/GenBank/DDBJ databases">
        <title>Nepenthes gracilis genome sequencing.</title>
        <authorList>
            <person name="Fukushima K."/>
        </authorList>
    </citation>
    <scope>NUCLEOTIDE SEQUENCE</scope>
    <source>
        <strain evidence="1">SING2019-196</strain>
    </source>
</reference>